<organism evidence="3 4">
    <name type="scientific">Smittium angustum</name>
    <dbReference type="NCBI Taxonomy" id="133377"/>
    <lineage>
        <taxon>Eukaryota</taxon>
        <taxon>Fungi</taxon>
        <taxon>Fungi incertae sedis</taxon>
        <taxon>Zoopagomycota</taxon>
        <taxon>Kickxellomycotina</taxon>
        <taxon>Harpellomycetes</taxon>
        <taxon>Harpellales</taxon>
        <taxon>Legeriomycetaceae</taxon>
        <taxon>Smittium</taxon>
    </lineage>
</organism>
<dbReference type="EMBL" id="MBFU01000214">
    <property type="protein sequence ID" value="PWA01161.1"/>
    <property type="molecule type" value="Genomic_DNA"/>
</dbReference>
<dbReference type="PROSITE" id="PS50005">
    <property type="entry name" value="TPR"/>
    <property type="match status" value="1"/>
</dbReference>
<feature type="region of interest" description="Disordered" evidence="2">
    <location>
        <begin position="77"/>
        <end position="97"/>
    </location>
</feature>
<comment type="caution">
    <text evidence="3">The sequence shown here is derived from an EMBL/GenBank/DDBJ whole genome shotgun (WGS) entry which is preliminary data.</text>
</comment>
<evidence type="ECO:0000256" key="1">
    <source>
        <dbReference type="PROSITE-ProRule" id="PRU00339"/>
    </source>
</evidence>
<reference evidence="3 4" key="1">
    <citation type="journal article" date="2018" name="MBio">
        <title>Comparative Genomics Reveals the Core Gene Toolbox for the Fungus-Insect Symbiosis.</title>
        <authorList>
            <person name="Wang Y."/>
            <person name="Stata M."/>
            <person name="Wang W."/>
            <person name="Stajich J.E."/>
            <person name="White M.M."/>
            <person name="Moncalvo J.M."/>
        </authorList>
    </citation>
    <scope>NUCLEOTIDE SEQUENCE [LARGE SCALE GENOMIC DNA]</scope>
    <source>
        <strain evidence="3 4">AUS-126-30</strain>
    </source>
</reference>
<accession>A0A2U1J7W6</accession>
<dbReference type="SUPFAM" id="SSF48452">
    <property type="entry name" value="TPR-like"/>
    <property type="match status" value="1"/>
</dbReference>
<dbReference type="InterPro" id="IPR011990">
    <property type="entry name" value="TPR-like_helical_dom_sf"/>
</dbReference>
<protein>
    <submittedName>
        <fullName evidence="3">Uncharacterized protein</fullName>
    </submittedName>
</protein>
<feature type="compositionally biased region" description="Polar residues" evidence="2">
    <location>
        <begin position="77"/>
        <end position="90"/>
    </location>
</feature>
<dbReference type="InterPro" id="IPR019734">
    <property type="entry name" value="TPR_rpt"/>
</dbReference>
<sequence>MSWLNYVILPEKINKDFGDKKLGIGKKHIKYSEACELLQHLVSAHNFGEIVINKDFQSKKASQNITQSIEVSSLKNNEYTFGPSTPQSPGYYSGYASDDFDEQENQSTLVSDNEAQIKNLTNPKEPLESPTGVESKKEDTLNPKNSFYSAQSLNSPTYQFSAFERNKYTGLPLLNLEEILYVDSLHDINSWKQCLRILQVVLNLITTVQITETDIEANVHSAFRYMIFIYLVQNSSKESSDLNICHLNPLNPDQTKTQIKPSESHYSSNNFKDSEVGSISSLEYVELMYHRWIVRSYYREKLAIFDSNKYYNSINVDNDGDIEVHFTYVYNFIERVSFLLEKEQACEIDFLGSIEIAACYYDLARFRFAQSVYSEAQNLFKKALSLDISLFNVQGKSMTRIFGDETTALEYFEICEKINIQKTNTENLLDKSSQFDLTKVSATAIPKANKYISQRSSYSNNLLAKNLPEKHNTGMLKSDFSLFEKDNFTCEVNGNNYKGILPLPSLEISWSLIDKLSHCRTENFLSGIESLDTMKISQYTWVSSLYILGMRLLEEDRFSEASAFLNLALNPIDSNGKRNYPEFVNLVSTSGNNPETSLDTVRALAMTYMHISNALQKLSEIDSSTEPNYNAKINEEIGNDIRSAFNTECASVNTISGQLNFVPIKFSFIERLVLACMRLELQELFVFIVERVALHPQLYQQNPEMNMSMLNIASGLYFLKTQLVQSRILNIPKILDSELVYNSVYQEMDISSTNANVISEIRGHYQRVLDSLLLMLTENKFYIREFEKFCRNLNDTNICFMLSGMLIGTLWSILGREGLGNIKSLNSHGNLTLFSLCEDILKQGSGFDFIVPNTLSLFLKNNPPPTPIRQTRNLDQTDSDLDETARNRNQLNKTVDSNIGGPNLYQKKSRLSAQNLLVAKQTKILIDVILILNSFILLQHPDCIPTLLSSYDMLLLKSEKFYKKQGTSELSNLNKGFNFKKTPTDENASLSSQRSGINFNGKSNSIQRDFDFNTCNVTVGVRFGITNSNIGQNTDIYAFSAGKKLLEYIFIATNGFEPACLFTVLAKNFESEINQHLEIDFNNFICSGTHQNAISVSGRSLLDYCIDFYKKNEIKLLMIRQRINIYVSFLIKNQLYLCAAAVLQFPIEAFASIKPDNKQNKPNYTKIFELVALGIDAGQINKETSLFFWNPAVCQHAQYLLSSKTKQSKKSKNENSFNISEDVYSDDSDVDSQSTVLSNKTNPFINKIIVETGNSYDDNDNFSFFETQIRMSASESFQHKLISLQKLFMYLMTL</sequence>
<evidence type="ECO:0000313" key="3">
    <source>
        <dbReference type="EMBL" id="PWA01161.1"/>
    </source>
</evidence>
<name>A0A2U1J7W6_SMIAN</name>
<feature type="region of interest" description="Disordered" evidence="2">
    <location>
        <begin position="114"/>
        <end position="141"/>
    </location>
</feature>
<evidence type="ECO:0000256" key="2">
    <source>
        <dbReference type="SAM" id="MobiDB-lite"/>
    </source>
</evidence>
<feature type="repeat" description="TPR" evidence="1">
    <location>
        <begin position="357"/>
        <end position="390"/>
    </location>
</feature>
<dbReference type="Proteomes" id="UP000245591">
    <property type="component" value="Unassembled WGS sequence"/>
</dbReference>
<keyword evidence="1" id="KW-0802">TPR repeat</keyword>
<keyword evidence="4" id="KW-1185">Reference proteome</keyword>
<proteinExistence type="predicted"/>
<evidence type="ECO:0000313" key="4">
    <source>
        <dbReference type="Proteomes" id="UP000245591"/>
    </source>
</evidence>
<gene>
    <name evidence="3" type="ORF">BB558_002736</name>
</gene>